<evidence type="ECO:0000256" key="4">
    <source>
        <dbReference type="ARBA" id="ARBA00023235"/>
    </source>
</evidence>
<dbReference type="GO" id="GO:0003755">
    <property type="term" value="F:peptidyl-prolyl cis-trans isomerase activity"/>
    <property type="evidence" value="ECO:0007669"/>
    <property type="project" value="UniProtKB-KW"/>
</dbReference>
<dbReference type="InterPro" id="IPR041232">
    <property type="entry name" value="NPL"/>
</dbReference>
<feature type="domain" description="Nucleoplasmin-like" evidence="6">
    <location>
        <begin position="3"/>
        <end position="96"/>
    </location>
</feature>
<dbReference type="AlphaFoldDB" id="A0A6D2L3K2"/>
<evidence type="ECO:0000313" key="8">
    <source>
        <dbReference type="EMBL" id="CAA7060927.1"/>
    </source>
</evidence>
<reference evidence="7 9" key="1">
    <citation type="submission" date="2020-01" db="EMBL/GenBank/DDBJ databases">
        <authorList>
            <person name="Mishra B."/>
        </authorList>
    </citation>
    <scope>NUCLEOTIDE SEQUENCE [LARGE SCALE GENOMIC DNA]</scope>
</reference>
<evidence type="ECO:0000256" key="1">
    <source>
        <dbReference type="ARBA" id="ARBA00000971"/>
    </source>
</evidence>
<feature type="region of interest" description="Disordered" evidence="5">
    <location>
        <begin position="171"/>
        <end position="199"/>
    </location>
</feature>
<dbReference type="PANTHER" id="PTHR43811">
    <property type="entry name" value="FKBP-TYPE PEPTIDYL-PROLYL CIS-TRANS ISOMERASE FKPA"/>
    <property type="match status" value="1"/>
</dbReference>
<evidence type="ECO:0000259" key="6">
    <source>
        <dbReference type="Pfam" id="PF17800"/>
    </source>
</evidence>
<evidence type="ECO:0000313" key="7">
    <source>
        <dbReference type="EMBL" id="CAA7055890.1"/>
    </source>
</evidence>
<dbReference type="OrthoDB" id="1902587at2759"/>
<protein>
    <recommendedName>
        <fullName evidence="2">peptidylprolyl isomerase</fullName>
        <ecNumber evidence="2">5.2.1.8</ecNumber>
    </recommendedName>
</protein>
<proteinExistence type="predicted"/>
<dbReference type="Pfam" id="PF17800">
    <property type="entry name" value="NPL"/>
    <property type="match status" value="1"/>
</dbReference>
<keyword evidence="9" id="KW-1185">Reference proteome</keyword>
<dbReference type="EC" id="5.2.1.8" evidence="2"/>
<dbReference type="EMBL" id="CACVBM020001612">
    <property type="protein sequence ID" value="CAA7055890.1"/>
    <property type="molecule type" value="Genomic_DNA"/>
</dbReference>
<keyword evidence="3" id="KW-0697">Rotamase</keyword>
<dbReference type="Proteomes" id="UP000467841">
    <property type="component" value="Unassembled WGS sequence"/>
</dbReference>
<evidence type="ECO:0000256" key="3">
    <source>
        <dbReference type="ARBA" id="ARBA00023110"/>
    </source>
</evidence>
<name>A0A6D2L3K2_9BRAS</name>
<evidence type="ECO:0000256" key="5">
    <source>
        <dbReference type="SAM" id="MobiDB-lite"/>
    </source>
</evidence>
<evidence type="ECO:0000313" key="9">
    <source>
        <dbReference type="Proteomes" id="UP000467841"/>
    </source>
</evidence>
<comment type="catalytic activity">
    <reaction evidence="1">
        <text>[protein]-peptidylproline (omega=180) = [protein]-peptidylproline (omega=0)</text>
        <dbReference type="Rhea" id="RHEA:16237"/>
        <dbReference type="Rhea" id="RHEA-COMP:10747"/>
        <dbReference type="Rhea" id="RHEA-COMP:10748"/>
        <dbReference type="ChEBI" id="CHEBI:83833"/>
        <dbReference type="ChEBI" id="CHEBI:83834"/>
        <dbReference type="EC" id="5.2.1.8"/>
    </reaction>
</comment>
<dbReference type="EMBL" id="CACVBM020001840">
    <property type="protein sequence ID" value="CAA7060927.1"/>
    <property type="molecule type" value="Genomic_DNA"/>
</dbReference>
<organism evidence="7 9">
    <name type="scientific">Microthlaspi erraticum</name>
    <dbReference type="NCBI Taxonomy" id="1685480"/>
    <lineage>
        <taxon>Eukaryota</taxon>
        <taxon>Viridiplantae</taxon>
        <taxon>Streptophyta</taxon>
        <taxon>Embryophyta</taxon>
        <taxon>Tracheophyta</taxon>
        <taxon>Spermatophyta</taxon>
        <taxon>Magnoliopsida</taxon>
        <taxon>eudicotyledons</taxon>
        <taxon>Gunneridae</taxon>
        <taxon>Pentapetalae</taxon>
        <taxon>rosids</taxon>
        <taxon>malvids</taxon>
        <taxon>Brassicales</taxon>
        <taxon>Brassicaceae</taxon>
        <taxon>Coluteocarpeae</taxon>
        <taxon>Microthlaspi</taxon>
    </lineage>
</organism>
<sequence length="269" mass="29316">MVFWGAEVRSGRPFTLKASEATGIQRLHLSQATLGLGNAAGRSVLQCNVGSCSPVILCSLSPEKIESCQLNIVFEEADDVIFSVLGAGSIHLSGYILGTSTYFSQNDDELESYGEDIGFSDMDNGSVGEYDYDDSFINDDDLSADLSAADDEVSTEIPLRSRITRSKARTSSSVLFSENGDDETSPKKLRKTNKREDETTDIQKNLVECLEKNKQAFDNKNIDEEAVTTKSLESEIPSTEEIAKENLDGEVAADGNKGCELVIPTQKRD</sequence>
<evidence type="ECO:0000256" key="2">
    <source>
        <dbReference type="ARBA" id="ARBA00013194"/>
    </source>
</evidence>
<dbReference type="Gene3D" id="2.60.120.340">
    <property type="entry name" value="Nucleoplasmin core domain"/>
    <property type="match status" value="1"/>
</dbReference>
<keyword evidence="4" id="KW-0413">Isomerase</keyword>
<accession>A0A6D2L3K2</accession>
<gene>
    <name evidence="7" type="ORF">MERR_LOCUS43126</name>
    <name evidence="8" type="ORF">MERR_LOCUS48163</name>
</gene>
<dbReference type="PANTHER" id="PTHR43811:SF48">
    <property type="entry name" value="PEPTIDYL-PROLYL CIS-TRANS ISOMERASE FKBP43"/>
    <property type="match status" value="1"/>
</dbReference>